<evidence type="ECO:0000256" key="8">
    <source>
        <dbReference type="ARBA" id="ARBA00023136"/>
    </source>
</evidence>
<dbReference type="EMBL" id="BROH01000016">
    <property type="protein sequence ID" value="GKY89940.1"/>
    <property type="molecule type" value="Genomic_DNA"/>
</dbReference>
<keyword evidence="3" id="KW-1003">Cell membrane</keyword>
<dbReference type="Pfam" id="PF00528">
    <property type="entry name" value="BPD_transp_1"/>
    <property type="match status" value="1"/>
</dbReference>
<dbReference type="Gene3D" id="1.10.3720.10">
    <property type="entry name" value="MetI-like"/>
    <property type="match status" value="1"/>
</dbReference>
<keyword evidence="5" id="KW-0571">Peptide transport</keyword>
<keyword evidence="2 9" id="KW-0813">Transport</keyword>
<evidence type="ECO:0000256" key="7">
    <source>
        <dbReference type="ARBA" id="ARBA00022989"/>
    </source>
</evidence>
<feature type="transmembrane region" description="Helical" evidence="9">
    <location>
        <begin position="149"/>
        <end position="176"/>
    </location>
</feature>
<evidence type="ECO:0000313" key="12">
    <source>
        <dbReference type="Proteomes" id="UP001144205"/>
    </source>
</evidence>
<evidence type="ECO:0000256" key="1">
    <source>
        <dbReference type="ARBA" id="ARBA00004651"/>
    </source>
</evidence>
<comment type="caution">
    <text evidence="11">The sequence shown here is derived from an EMBL/GenBank/DDBJ whole genome shotgun (WGS) entry which is preliminary data.</text>
</comment>
<evidence type="ECO:0000256" key="2">
    <source>
        <dbReference type="ARBA" id="ARBA00022448"/>
    </source>
</evidence>
<reference evidence="11" key="1">
    <citation type="journal article" date="2023" name="Int. J. Syst. Evol. Microbiol.">
        <title>Sinisalibacter aestuarii sp. nov., isolated from estuarine sediment of the Arakawa River.</title>
        <authorList>
            <person name="Arafat S.T."/>
            <person name="Hirano S."/>
            <person name="Sato A."/>
            <person name="Takeuchi K."/>
            <person name="Yasuda T."/>
            <person name="Terahara T."/>
            <person name="Hamada M."/>
            <person name="Kobayashi T."/>
        </authorList>
    </citation>
    <scope>NUCLEOTIDE SEQUENCE</scope>
    <source>
        <strain evidence="11">B-399</strain>
    </source>
</reference>
<dbReference type="CDD" id="cd06261">
    <property type="entry name" value="TM_PBP2"/>
    <property type="match status" value="1"/>
</dbReference>
<keyword evidence="7 9" id="KW-1133">Transmembrane helix</keyword>
<evidence type="ECO:0000313" key="11">
    <source>
        <dbReference type="EMBL" id="GKY89940.1"/>
    </source>
</evidence>
<evidence type="ECO:0000256" key="5">
    <source>
        <dbReference type="ARBA" id="ARBA00022856"/>
    </source>
</evidence>
<feature type="transmembrane region" description="Helical" evidence="9">
    <location>
        <begin position="103"/>
        <end position="129"/>
    </location>
</feature>
<comment type="similarity">
    <text evidence="9">Belongs to the binding-protein-dependent transport system permease family.</text>
</comment>
<evidence type="ECO:0000256" key="6">
    <source>
        <dbReference type="ARBA" id="ARBA00022927"/>
    </source>
</evidence>
<keyword evidence="4 9" id="KW-0812">Transmembrane</keyword>
<feature type="transmembrane region" description="Helical" evidence="9">
    <location>
        <begin position="33"/>
        <end position="56"/>
    </location>
</feature>
<accession>A0ABQ5LYB5</accession>
<dbReference type="Pfam" id="PF12911">
    <property type="entry name" value="OppC_N"/>
    <property type="match status" value="1"/>
</dbReference>
<sequence>MTMPERPPSSEDMAEIMPLSPARQALLQARGHVGLLVGLFVLLVVMVSAIFAPIVAPHDPYVQEIATKLSPPVWQEGGDWAHILGTDGLGRDILSRLIYGARVTLIAGVGAAIISGIIGTIIGMCGGYFGGRVDDFVVFLINVKLAMPGILIALSLVSIFGGSLVTITLILGLLFWDRFAVVARTTTQQLSKRDFITAAEVAGASSRWILMREMLPNLMNQIIVVASLEMALAILVEATLSFLGLGIQPPTPSWGLMISEGRTLMFAKPYLIMIPGIAIFALVVAINLIGDGLRDITSPEGKG</sequence>
<evidence type="ECO:0000256" key="9">
    <source>
        <dbReference type="RuleBase" id="RU363032"/>
    </source>
</evidence>
<name>A0ABQ5LYB5_9RHOB</name>
<dbReference type="InterPro" id="IPR025966">
    <property type="entry name" value="OppC_N"/>
</dbReference>
<dbReference type="InterPro" id="IPR000515">
    <property type="entry name" value="MetI-like"/>
</dbReference>
<dbReference type="PANTHER" id="PTHR43386">
    <property type="entry name" value="OLIGOPEPTIDE TRANSPORT SYSTEM PERMEASE PROTEIN APPC"/>
    <property type="match status" value="1"/>
</dbReference>
<evidence type="ECO:0000256" key="4">
    <source>
        <dbReference type="ARBA" id="ARBA00022692"/>
    </source>
</evidence>
<protein>
    <submittedName>
        <fullName evidence="11">Peptide ABC transporter permease</fullName>
    </submittedName>
</protein>
<evidence type="ECO:0000256" key="3">
    <source>
        <dbReference type="ARBA" id="ARBA00022475"/>
    </source>
</evidence>
<proteinExistence type="inferred from homology"/>
<keyword evidence="12" id="KW-1185">Reference proteome</keyword>
<dbReference type="PANTHER" id="PTHR43386:SF1">
    <property type="entry name" value="D,D-DIPEPTIDE TRANSPORT SYSTEM PERMEASE PROTEIN DDPC-RELATED"/>
    <property type="match status" value="1"/>
</dbReference>
<comment type="subcellular location">
    <subcellularLocation>
        <location evidence="1 9">Cell membrane</location>
        <topology evidence="1 9">Multi-pass membrane protein</topology>
    </subcellularLocation>
</comment>
<evidence type="ECO:0000259" key="10">
    <source>
        <dbReference type="PROSITE" id="PS50928"/>
    </source>
</evidence>
<dbReference type="InterPro" id="IPR035906">
    <property type="entry name" value="MetI-like_sf"/>
</dbReference>
<keyword evidence="8 9" id="KW-0472">Membrane</keyword>
<dbReference type="Proteomes" id="UP001144205">
    <property type="component" value="Unassembled WGS sequence"/>
</dbReference>
<feature type="transmembrane region" description="Helical" evidence="9">
    <location>
        <begin position="267"/>
        <end position="289"/>
    </location>
</feature>
<feature type="domain" description="ABC transmembrane type-1" evidence="10">
    <location>
        <begin position="101"/>
        <end position="290"/>
    </location>
</feature>
<feature type="transmembrane region" description="Helical" evidence="9">
    <location>
        <begin position="222"/>
        <end position="247"/>
    </location>
</feature>
<gene>
    <name evidence="11" type="primary">dppCch1</name>
    <name evidence="11" type="ORF">STA1M1_38090</name>
</gene>
<keyword evidence="6" id="KW-0653">Protein transport</keyword>
<dbReference type="PROSITE" id="PS50928">
    <property type="entry name" value="ABC_TM1"/>
    <property type="match status" value="1"/>
</dbReference>
<dbReference type="InterPro" id="IPR050366">
    <property type="entry name" value="BP-dependent_transpt_permease"/>
</dbReference>
<organism evidence="11 12">
    <name type="scientific">Sinisalibacter aestuarii</name>
    <dbReference type="NCBI Taxonomy" id="2949426"/>
    <lineage>
        <taxon>Bacteria</taxon>
        <taxon>Pseudomonadati</taxon>
        <taxon>Pseudomonadota</taxon>
        <taxon>Alphaproteobacteria</taxon>
        <taxon>Rhodobacterales</taxon>
        <taxon>Roseobacteraceae</taxon>
        <taxon>Sinisalibacter</taxon>
    </lineage>
</organism>
<dbReference type="SUPFAM" id="SSF161098">
    <property type="entry name" value="MetI-like"/>
    <property type="match status" value="1"/>
</dbReference>